<evidence type="ECO:0000313" key="2">
    <source>
        <dbReference type="EMBL" id="TPX10316.1"/>
    </source>
</evidence>
<name>A0A507AUC9_9PEZI</name>
<proteinExistence type="predicted"/>
<feature type="compositionally biased region" description="Polar residues" evidence="1">
    <location>
        <begin position="39"/>
        <end position="58"/>
    </location>
</feature>
<accession>A0A507AUC9</accession>
<organism evidence="2 3">
    <name type="scientific">Thyridium curvatum</name>
    <dbReference type="NCBI Taxonomy" id="1093900"/>
    <lineage>
        <taxon>Eukaryota</taxon>
        <taxon>Fungi</taxon>
        <taxon>Dikarya</taxon>
        <taxon>Ascomycota</taxon>
        <taxon>Pezizomycotina</taxon>
        <taxon>Sordariomycetes</taxon>
        <taxon>Sordariomycetidae</taxon>
        <taxon>Thyridiales</taxon>
        <taxon>Thyridiaceae</taxon>
        <taxon>Thyridium</taxon>
    </lineage>
</organism>
<dbReference type="InParanoid" id="A0A507AUC9"/>
<feature type="region of interest" description="Disordered" evidence="1">
    <location>
        <begin position="1"/>
        <end position="77"/>
    </location>
</feature>
<dbReference type="Proteomes" id="UP000319257">
    <property type="component" value="Unassembled WGS sequence"/>
</dbReference>
<sequence length="77" mass="8381">MSGGYTDEAVEEGHDLFERAEAEEQRLHPNDSMTLPPGATSTKSAGLESQDNAPSQAHQDTKKSKLDSVKDALHMKK</sequence>
<keyword evidence="3" id="KW-1185">Reference proteome</keyword>
<dbReference type="OrthoDB" id="5211489at2759"/>
<reference evidence="2 3" key="1">
    <citation type="submission" date="2019-06" db="EMBL/GenBank/DDBJ databases">
        <title>Draft genome sequence of the filamentous fungus Phialemoniopsis curvata isolated from diesel fuel.</title>
        <authorList>
            <person name="Varaljay V.A."/>
            <person name="Lyon W.J."/>
            <person name="Crouch A.L."/>
            <person name="Drake C.E."/>
            <person name="Hollomon J.M."/>
            <person name="Nadeau L.J."/>
            <person name="Nunn H.S."/>
            <person name="Stevenson B.S."/>
            <person name="Bojanowski C.L."/>
            <person name="Crookes-Goodson W.J."/>
        </authorList>
    </citation>
    <scope>NUCLEOTIDE SEQUENCE [LARGE SCALE GENOMIC DNA]</scope>
    <source>
        <strain evidence="2 3">D216</strain>
    </source>
</reference>
<feature type="compositionally biased region" description="Basic and acidic residues" evidence="1">
    <location>
        <begin position="11"/>
        <end position="29"/>
    </location>
</feature>
<evidence type="ECO:0000313" key="3">
    <source>
        <dbReference type="Proteomes" id="UP000319257"/>
    </source>
</evidence>
<dbReference type="AlphaFoldDB" id="A0A507AUC9"/>
<dbReference type="EMBL" id="SKBQ01000059">
    <property type="protein sequence ID" value="TPX10316.1"/>
    <property type="molecule type" value="Genomic_DNA"/>
</dbReference>
<feature type="compositionally biased region" description="Basic and acidic residues" evidence="1">
    <location>
        <begin position="59"/>
        <end position="77"/>
    </location>
</feature>
<protein>
    <submittedName>
        <fullName evidence="2">Uncharacterized protein</fullName>
    </submittedName>
</protein>
<gene>
    <name evidence="2" type="ORF">E0L32_008721</name>
</gene>
<dbReference type="RefSeq" id="XP_030992027.1">
    <property type="nucleotide sequence ID" value="XM_031143607.1"/>
</dbReference>
<comment type="caution">
    <text evidence="2">The sequence shown here is derived from an EMBL/GenBank/DDBJ whole genome shotgun (WGS) entry which is preliminary data.</text>
</comment>
<evidence type="ECO:0000256" key="1">
    <source>
        <dbReference type="SAM" id="MobiDB-lite"/>
    </source>
</evidence>
<dbReference type="GeneID" id="41976168"/>